<accession>A0A449BC09</accession>
<dbReference type="AlphaFoldDB" id="A0A449BC09"/>
<dbReference type="CDD" id="cd00085">
    <property type="entry name" value="HNHc"/>
    <property type="match status" value="1"/>
</dbReference>
<dbReference type="STRING" id="1278311.GCA_000428705_00429"/>
<dbReference type="Gene3D" id="1.10.30.50">
    <property type="match status" value="1"/>
</dbReference>
<protein>
    <submittedName>
        <fullName evidence="2">Uncharacterized protein conserved in bacteria</fullName>
    </submittedName>
</protein>
<name>A0A449BC09_HAPAX</name>
<sequence>MKKNIRKIWEEKYGERNEVTDYSGRVMKKNSIGNSKCFFEPTIDHIRPLSLGGKDVIGNIVICSRLTNQEKADKFNTWNVNNRNFQAKRVKGSRDAYKIEEIV</sequence>
<keyword evidence="3" id="KW-1185">Reference proteome</keyword>
<dbReference type="InterPro" id="IPR003615">
    <property type="entry name" value="HNH_nuc"/>
</dbReference>
<reference evidence="2 3" key="1">
    <citation type="submission" date="2019-01" db="EMBL/GenBank/DDBJ databases">
        <authorList>
            <consortium name="Pathogen Informatics"/>
        </authorList>
    </citation>
    <scope>NUCLEOTIDE SEQUENCE [LARGE SCALE GENOMIC DNA]</scope>
    <source>
        <strain evidence="2 3">NCTC10138</strain>
    </source>
</reference>
<organism evidence="2 3">
    <name type="scientific">Haploplasma axanthum</name>
    <name type="common">Acholeplasma axanthum</name>
    <dbReference type="NCBI Taxonomy" id="29552"/>
    <lineage>
        <taxon>Bacteria</taxon>
        <taxon>Bacillati</taxon>
        <taxon>Mycoplasmatota</taxon>
        <taxon>Mollicutes</taxon>
        <taxon>Acholeplasmatales</taxon>
        <taxon>Acholeplasmataceae</taxon>
        <taxon>Haploplasma</taxon>
    </lineage>
</organism>
<dbReference type="Pfam" id="PF13395">
    <property type="entry name" value="HNH_4"/>
    <property type="match status" value="1"/>
</dbReference>
<dbReference type="OrthoDB" id="389741at2"/>
<dbReference type="KEGG" id="aaxa:NCTC10138_00328"/>
<dbReference type="EMBL" id="LR215048">
    <property type="protein sequence ID" value="VEU79975.1"/>
    <property type="molecule type" value="Genomic_DNA"/>
</dbReference>
<evidence type="ECO:0000313" key="2">
    <source>
        <dbReference type="EMBL" id="VEU79975.1"/>
    </source>
</evidence>
<dbReference type="RefSeq" id="WP_052589693.1">
    <property type="nucleotide sequence ID" value="NZ_LR215048.1"/>
</dbReference>
<proteinExistence type="predicted"/>
<feature type="domain" description="HNH nuclease" evidence="1">
    <location>
        <begin position="22"/>
        <end position="74"/>
    </location>
</feature>
<dbReference type="Proteomes" id="UP000289841">
    <property type="component" value="Chromosome"/>
</dbReference>
<evidence type="ECO:0000259" key="1">
    <source>
        <dbReference type="Pfam" id="PF13395"/>
    </source>
</evidence>
<evidence type="ECO:0000313" key="3">
    <source>
        <dbReference type="Proteomes" id="UP000289841"/>
    </source>
</evidence>
<gene>
    <name evidence="2" type="ORF">NCTC10138_00328</name>
</gene>